<feature type="binding site" evidence="6">
    <location>
        <position position="120"/>
    </location>
    <ligand>
        <name>carbamoyl phosphate</name>
        <dbReference type="ChEBI" id="CHEBI:58228"/>
    </ligand>
</feature>
<dbReference type="InterPro" id="IPR024904">
    <property type="entry name" value="OTCase_ArgI"/>
</dbReference>
<dbReference type="GO" id="GO:0016597">
    <property type="term" value="F:amino acid binding"/>
    <property type="evidence" value="ECO:0007669"/>
    <property type="project" value="InterPro"/>
</dbReference>
<dbReference type="PANTHER" id="PTHR45753:SF3">
    <property type="entry name" value="ORNITHINE TRANSCARBAMYLASE, MITOCHONDRIAL"/>
    <property type="match status" value="1"/>
</dbReference>
<dbReference type="PANTHER" id="PTHR45753">
    <property type="entry name" value="ORNITHINE CARBAMOYLTRANSFERASE, MITOCHONDRIAL"/>
    <property type="match status" value="1"/>
</dbReference>
<dbReference type="EC" id="2.1.3.3" evidence="3 6"/>
<evidence type="ECO:0000256" key="4">
    <source>
        <dbReference type="ARBA" id="ARBA00022679"/>
    </source>
</evidence>
<dbReference type="InterPro" id="IPR002292">
    <property type="entry name" value="Orn/put_carbamltrans"/>
</dbReference>
<evidence type="ECO:0000259" key="7">
    <source>
        <dbReference type="Pfam" id="PF00185"/>
    </source>
</evidence>
<dbReference type="InterPro" id="IPR006130">
    <property type="entry name" value="Asp/Orn_carbamoylTrfase"/>
</dbReference>
<keyword evidence="4 6" id="KW-0808">Transferase</keyword>
<dbReference type="NCBIfam" id="NF001986">
    <property type="entry name" value="PRK00779.1"/>
    <property type="match status" value="1"/>
</dbReference>
<dbReference type="KEGG" id="sus:Acid_2505"/>
<feature type="binding site" evidence="6">
    <location>
        <position position="312"/>
    </location>
    <ligand>
        <name>carbamoyl phosphate</name>
        <dbReference type="ChEBI" id="CHEBI:58228"/>
    </ligand>
</feature>
<evidence type="ECO:0000256" key="1">
    <source>
        <dbReference type="ARBA" id="ARBA00004975"/>
    </source>
</evidence>
<dbReference type="PRINTS" id="PR00100">
    <property type="entry name" value="AOTCASE"/>
</dbReference>
<dbReference type="GO" id="GO:0042450">
    <property type="term" value="P:L-arginine biosynthetic process via ornithine"/>
    <property type="evidence" value="ECO:0007669"/>
    <property type="project" value="UniProtKB-UniRule"/>
</dbReference>
<dbReference type="Pfam" id="PF02729">
    <property type="entry name" value="OTCace_N"/>
    <property type="match status" value="1"/>
</dbReference>
<feature type="domain" description="Aspartate/ornithine carbamoyltransferase Asp/Orn-binding" evidence="7">
    <location>
        <begin position="169"/>
        <end position="322"/>
    </location>
</feature>
<evidence type="ECO:0000256" key="2">
    <source>
        <dbReference type="ARBA" id="ARBA00007805"/>
    </source>
</evidence>
<feature type="binding site" evidence="6">
    <location>
        <begin position="284"/>
        <end position="285"/>
    </location>
    <ligand>
        <name>carbamoyl phosphate</name>
        <dbReference type="ChEBI" id="CHEBI:58228"/>
    </ligand>
</feature>
<dbReference type="AlphaFoldDB" id="Q024T2"/>
<dbReference type="InParanoid" id="Q024T2"/>
<comment type="catalytic activity">
    <reaction evidence="5 6">
        <text>carbamoyl phosphate + L-ornithine = L-citrulline + phosphate + H(+)</text>
        <dbReference type="Rhea" id="RHEA:19513"/>
        <dbReference type="ChEBI" id="CHEBI:15378"/>
        <dbReference type="ChEBI" id="CHEBI:43474"/>
        <dbReference type="ChEBI" id="CHEBI:46911"/>
        <dbReference type="ChEBI" id="CHEBI:57743"/>
        <dbReference type="ChEBI" id="CHEBI:58228"/>
        <dbReference type="EC" id="2.1.3.3"/>
    </reaction>
</comment>
<dbReference type="EMBL" id="CP000473">
    <property type="protein sequence ID" value="ABJ83494.1"/>
    <property type="molecule type" value="Genomic_DNA"/>
</dbReference>
<dbReference type="GO" id="GO:0005737">
    <property type="term" value="C:cytoplasm"/>
    <property type="evidence" value="ECO:0007669"/>
    <property type="project" value="UniProtKB-SubCell"/>
</dbReference>
<dbReference type="Pfam" id="PF00185">
    <property type="entry name" value="OTCace"/>
    <property type="match status" value="1"/>
</dbReference>
<accession>Q024T2</accession>
<dbReference type="GO" id="GO:0019240">
    <property type="term" value="P:citrulline biosynthetic process"/>
    <property type="evidence" value="ECO:0007669"/>
    <property type="project" value="TreeGrafter"/>
</dbReference>
<comment type="pathway">
    <text evidence="1">Amino-acid biosynthesis; L-arginine biosynthesis; L-arginine from L-ornithine and carbamoyl phosphate: step 1/3.</text>
</comment>
<dbReference type="HAMAP" id="MF_01109">
    <property type="entry name" value="OTCase"/>
    <property type="match status" value="1"/>
</dbReference>
<evidence type="ECO:0000313" key="9">
    <source>
        <dbReference type="EMBL" id="ABJ83494.1"/>
    </source>
</evidence>
<feature type="domain" description="Aspartate/ornithine carbamoyltransferase carbamoyl-P binding" evidence="8">
    <location>
        <begin position="26"/>
        <end position="160"/>
    </location>
</feature>
<dbReference type="NCBIfam" id="TIGR00658">
    <property type="entry name" value="orni_carb_tr"/>
    <property type="match status" value="1"/>
</dbReference>
<dbReference type="GO" id="GO:0004585">
    <property type="term" value="F:ornithine carbamoyltransferase activity"/>
    <property type="evidence" value="ECO:0007669"/>
    <property type="project" value="UniProtKB-UniRule"/>
</dbReference>
<dbReference type="InterPro" id="IPR006132">
    <property type="entry name" value="Asp/Orn_carbamoyltranf_P-bd"/>
</dbReference>
<feature type="binding site" evidence="6">
    <location>
        <begin position="147"/>
        <end position="150"/>
    </location>
    <ligand>
        <name>carbamoyl phosphate</name>
        <dbReference type="ChEBI" id="CHEBI:58228"/>
    </ligand>
</feature>
<dbReference type="eggNOG" id="COG0078">
    <property type="taxonomic scope" value="Bacteria"/>
</dbReference>
<name>Q024T2_SOLUE</name>
<comment type="similarity">
    <text evidence="2 6">Belongs to the aspartate/ornithine carbamoyltransferase superfamily. OTCase family.</text>
</comment>
<dbReference type="FunFam" id="3.40.50.1370:FF:000008">
    <property type="entry name" value="Ornithine carbamoyltransferase"/>
    <property type="match status" value="1"/>
</dbReference>
<proteinExistence type="inferred from homology"/>
<dbReference type="PRINTS" id="PR00102">
    <property type="entry name" value="OTCASE"/>
</dbReference>
<evidence type="ECO:0000256" key="5">
    <source>
        <dbReference type="ARBA" id="ARBA00048772"/>
    </source>
</evidence>
<dbReference type="SUPFAM" id="SSF53671">
    <property type="entry name" value="Aspartate/ornithine carbamoyltransferase"/>
    <property type="match status" value="1"/>
</dbReference>
<evidence type="ECO:0000256" key="3">
    <source>
        <dbReference type="ARBA" id="ARBA00013007"/>
    </source>
</evidence>
<evidence type="ECO:0000256" key="6">
    <source>
        <dbReference type="HAMAP-Rule" id="MF_01109"/>
    </source>
</evidence>
<dbReference type="FunCoup" id="Q024T2">
    <property type="interactions" value="493"/>
</dbReference>
<gene>
    <name evidence="9" type="ordered locus">Acid_2505</name>
</gene>
<evidence type="ECO:0000259" key="8">
    <source>
        <dbReference type="Pfam" id="PF02729"/>
    </source>
</evidence>
<dbReference type="Gene3D" id="3.40.50.1370">
    <property type="entry name" value="Aspartate/ornithine carbamoyltransferase"/>
    <property type="match status" value="2"/>
</dbReference>
<feature type="binding site" evidence="6">
    <location>
        <begin position="248"/>
        <end position="249"/>
    </location>
    <ligand>
        <name>L-ornithine</name>
        <dbReference type="ChEBI" id="CHEBI:46911"/>
    </ligand>
</feature>
<dbReference type="STRING" id="234267.Acid_2505"/>
<feature type="binding site" evidence="6">
    <location>
        <position position="180"/>
    </location>
    <ligand>
        <name>L-ornithine</name>
        <dbReference type="ChEBI" id="CHEBI:46911"/>
    </ligand>
</feature>
<feature type="binding site" evidence="6">
    <location>
        <position position="244"/>
    </location>
    <ligand>
        <name>L-ornithine</name>
        <dbReference type="ChEBI" id="CHEBI:46911"/>
    </ligand>
</feature>
<protein>
    <recommendedName>
        <fullName evidence="3 6">Ornithine carbamoyltransferase</fullName>
        <shortName evidence="6">OTCase</shortName>
        <ecNumber evidence="3 6">2.1.3.3</ecNumber>
    </recommendedName>
</protein>
<keyword evidence="6" id="KW-0963">Cytoplasm</keyword>
<reference evidence="9" key="1">
    <citation type="submission" date="2006-10" db="EMBL/GenBank/DDBJ databases">
        <title>Complete sequence of Solibacter usitatus Ellin6076.</title>
        <authorList>
            <consortium name="US DOE Joint Genome Institute"/>
            <person name="Copeland A."/>
            <person name="Lucas S."/>
            <person name="Lapidus A."/>
            <person name="Barry K."/>
            <person name="Detter J.C."/>
            <person name="Glavina del Rio T."/>
            <person name="Hammon N."/>
            <person name="Israni S."/>
            <person name="Dalin E."/>
            <person name="Tice H."/>
            <person name="Pitluck S."/>
            <person name="Thompson L.S."/>
            <person name="Brettin T."/>
            <person name="Bruce D."/>
            <person name="Han C."/>
            <person name="Tapia R."/>
            <person name="Gilna P."/>
            <person name="Schmutz J."/>
            <person name="Larimer F."/>
            <person name="Land M."/>
            <person name="Hauser L."/>
            <person name="Kyrpides N."/>
            <person name="Mikhailova N."/>
            <person name="Janssen P.H."/>
            <person name="Kuske C.R."/>
            <person name="Richardson P."/>
        </authorList>
    </citation>
    <scope>NUCLEOTIDE SEQUENCE</scope>
    <source>
        <strain evidence="9">Ellin6076</strain>
    </source>
</reference>
<dbReference type="InterPro" id="IPR006131">
    <property type="entry name" value="Asp_carbamoyltransf_Asp/Orn-bd"/>
</dbReference>
<sequence length="325" mass="35960">MNNNSETHAVAPMFAPNQILKTSASDLLKDLDLTDDELLYLLDLAAEVKASPRDYARALDGKNLGLLFEKPSLRTKLTFELAMKQMGGGSVFVEGPIGVREPLKDIARNLDRWVDGIVARVFLQSTVDGLAEWSRVPVINALSDLYHPCQALADMQTIREHFRVARLHGLKLAFIGDGNNVAQSLMLTSLRLGMDFALGCPEGYLPDPEIVTQAEGLAAVTGASLLITHDTGAAVEGAHTVYTDVWASMGQEQETIERRRAFREYQVNDVLFAQARPDAVFMHCLPAKRDEEVTDSIMEHPRSVIFHQAENRLHAQKALLLMILT</sequence>
<comment type="subcellular location">
    <subcellularLocation>
        <location evidence="6">Cytoplasm</location>
    </subcellularLocation>
</comment>
<dbReference type="InterPro" id="IPR036901">
    <property type="entry name" value="Asp/Orn_carbamoylTrfase_sf"/>
</dbReference>
<organism evidence="9">
    <name type="scientific">Solibacter usitatus (strain Ellin6076)</name>
    <dbReference type="NCBI Taxonomy" id="234267"/>
    <lineage>
        <taxon>Bacteria</taxon>
        <taxon>Pseudomonadati</taxon>
        <taxon>Acidobacteriota</taxon>
        <taxon>Terriglobia</taxon>
        <taxon>Bryobacterales</taxon>
        <taxon>Solibacteraceae</taxon>
        <taxon>Candidatus Solibacter</taxon>
    </lineage>
</organism>
<comment type="caution">
    <text evidence="6">Lacks conserved residue(s) required for the propagation of feature annotation.</text>
</comment>
<dbReference type="HOGENOM" id="CLU_043846_3_2_0"/>